<evidence type="ECO:0000256" key="5">
    <source>
        <dbReference type="ARBA" id="ARBA00022898"/>
    </source>
</evidence>
<evidence type="ECO:0000259" key="6">
    <source>
        <dbReference type="Pfam" id="PF00155"/>
    </source>
</evidence>
<comment type="similarity">
    <text evidence="2">Belongs to the class-I pyridoxal-phosphate-dependent aminotransferase family.</text>
</comment>
<dbReference type="SUPFAM" id="SSF53383">
    <property type="entry name" value="PLP-dependent transferases"/>
    <property type="match status" value="1"/>
</dbReference>
<keyword evidence="4 7" id="KW-0808">Transferase</keyword>
<keyword evidence="3 7" id="KW-0032">Aminotransferase</keyword>
<protein>
    <submittedName>
        <fullName evidence="7">Aspartate/methionine/tyrosine aminotransferase</fullName>
    </submittedName>
</protein>
<dbReference type="PANTHER" id="PTHR46383:SF1">
    <property type="entry name" value="ASPARTATE AMINOTRANSFERASE"/>
    <property type="match status" value="1"/>
</dbReference>
<keyword evidence="8" id="KW-1185">Reference proteome</keyword>
<dbReference type="InterPro" id="IPR015424">
    <property type="entry name" value="PyrdxlP-dep_Trfase"/>
</dbReference>
<dbReference type="InterPro" id="IPR050596">
    <property type="entry name" value="AspAT/PAT-like"/>
</dbReference>
<comment type="cofactor">
    <cofactor evidence="1">
        <name>pyridoxal 5'-phosphate</name>
        <dbReference type="ChEBI" id="CHEBI:597326"/>
    </cofactor>
</comment>
<dbReference type="AlphaFoldDB" id="A0A7L4US38"/>
<feature type="domain" description="Aminotransferase class I/classII large" evidence="6">
    <location>
        <begin position="57"/>
        <end position="425"/>
    </location>
</feature>
<name>A0A7L4US38_BALHA</name>
<dbReference type="Proteomes" id="UP000251835">
    <property type="component" value="Unassembled WGS sequence"/>
</dbReference>
<dbReference type="CDD" id="cd00609">
    <property type="entry name" value="AAT_like"/>
    <property type="match status" value="1"/>
</dbReference>
<evidence type="ECO:0000313" key="8">
    <source>
        <dbReference type="Proteomes" id="UP000251835"/>
    </source>
</evidence>
<accession>A0A7L4US38</accession>
<dbReference type="InterPro" id="IPR004839">
    <property type="entry name" value="Aminotransferase_I/II_large"/>
</dbReference>
<dbReference type="GO" id="GO:0006520">
    <property type="term" value="P:amino acid metabolic process"/>
    <property type="evidence" value="ECO:0007669"/>
    <property type="project" value="InterPro"/>
</dbReference>
<organism evidence="7 8">
    <name type="scientific">Balneicella halophila</name>
    <dbReference type="NCBI Taxonomy" id="1537566"/>
    <lineage>
        <taxon>Bacteria</taxon>
        <taxon>Pseudomonadati</taxon>
        <taxon>Bacteroidota</taxon>
        <taxon>Bacteroidia</taxon>
        <taxon>Bacteroidales</taxon>
        <taxon>Balneicellaceae</taxon>
        <taxon>Balneicella</taxon>
    </lineage>
</organism>
<dbReference type="GO" id="GO:0030170">
    <property type="term" value="F:pyridoxal phosphate binding"/>
    <property type="evidence" value="ECO:0007669"/>
    <property type="project" value="InterPro"/>
</dbReference>
<evidence type="ECO:0000256" key="4">
    <source>
        <dbReference type="ARBA" id="ARBA00022679"/>
    </source>
</evidence>
<dbReference type="PANTHER" id="PTHR46383">
    <property type="entry name" value="ASPARTATE AMINOTRANSFERASE"/>
    <property type="match status" value="1"/>
</dbReference>
<dbReference type="Gene3D" id="3.90.1150.100">
    <property type="match status" value="2"/>
</dbReference>
<keyword evidence="5" id="KW-0663">Pyridoxal phosphate</keyword>
<proteinExistence type="inferred from homology"/>
<gene>
    <name evidence="7" type="ORF">C7377_0049</name>
</gene>
<evidence type="ECO:0000256" key="1">
    <source>
        <dbReference type="ARBA" id="ARBA00001933"/>
    </source>
</evidence>
<dbReference type="GO" id="GO:0008483">
    <property type="term" value="F:transaminase activity"/>
    <property type="evidence" value="ECO:0007669"/>
    <property type="project" value="UniProtKB-KW"/>
</dbReference>
<dbReference type="InterPro" id="IPR015421">
    <property type="entry name" value="PyrdxlP-dep_Trfase_major"/>
</dbReference>
<comment type="caution">
    <text evidence="7">The sequence shown here is derived from an EMBL/GenBank/DDBJ whole genome shotgun (WGS) entry which is preliminary data.</text>
</comment>
<evidence type="ECO:0000256" key="3">
    <source>
        <dbReference type="ARBA" id="ARBA00022576"/>
    </source>
</evidence>
<sequence length="437" mass="48965">MEFPISRNLINEKKADLRIKNIGRASIRDLVFLVNSLEASVGERFVRMEMGVPGLPSPKAGIDAEMEALKKGVTAVYPNLDGLPELKTEIARFAKLFLDIDVKPTSCVPTVGSMQGIFACFTVANNCHADREKGTLFIDPGFNINKLQARILKQKVGTFDMYNYRGKKLGEKLESMLATGEYSTILYSNPNNPTWQCFTEEELQMIGELATKYDVIVIEDLAYFSMDFRQDYSVPGEPPYQPSVAHYTENYILTISSSKAFSYAGQRIGMMVMSDKLCERDYPDLQVQFGYTRFGDAMIRSALYALSSGVSHTAQWGLQGILKAVNDGDYNYREEIKVYGEKANVVKKMFLDNGFHIVYNSDGEEPLADGFYFTVAYDGLTGSELLDKFLEYGLCAIALETTGSERTEGLRICISLIPDEQLPDLEKRLALLHNSMI</sequence>
<dbReference type="OrthoDB" id="1112781at2"/>
<evidence type="ECO:0000256" key="2">
    <source>
        <dbReference type="ARBA" id="ARBA00007441"/>
    </source>
</evidence>
<reference evidence="7 8" key="1">
    <citation type="submission" date="2018-05" db="EMBL/GenBank/DDBJ databases">
        <title>Genomic Encyclopedia of Type Strains, Phase IV (KMG-IV): sequencing the most valuable type-strain genomes for metagenomic binning, comparative biology and taxonomic classification.</title>
        <authorList>
            <person name="Goeker M."/>
        </authorList>
    </citation>
    <scope>NUCLEOTIDE SEQUENCE [LARGE SCALE GENOMIC DNA]</scope>
    <source>
        <strain evidence="7 8">DSM 28579</strain>
    </source>
</reference>
<dbReference type="RefSeq" id="WP_116495340.1">
    <property type="nucleotide sequence ID" value="NZ_QENZ01000003.1"/>
</dbReference>
<dbReference type="EMBL" id="QENZ01000003">
    <property type="protein sequence ID" value="PVX51764.1"/>
    <property type="molecule type" value="Genomic_DNA"/>
</dbReference>
<dbReference type="Pfam" id="PF00155">
    <property type="entry name" value="Aminotran_1_2"/>
    <property type="match status" value="1"/>
</dbReference>
<evidence type="ECO:0000313" key="7">
    <source>
        <dbReference type="EMBL" id="PVX51764.1"/>
    </source>
</evidence>
<dbReference type="Gene3D" id="3.40.640.10">
    <property type="entry name" value="Type I PLP-dependent aspartate aminotransferase-like (Major domain)"/>
    <property type="match status" value="1"/>
</dbReference>